<keyword evidence="6 12" id="KW-0862">Zinc</keyword>
<dbReference type="Pfam" id="PF04181">
    <property type="entry name" value="RPAP2_Rtr1"/>
    <property type="match status" value="1"/>
</dbReference>
<evidence type="ECO:0000256" key="10">
    <source>
        <dbReference type="ARBA" id="ARBA00048336"/>
    </source>
</evidence>
<dbReference type="Proteomes" id="UP000192927">
    <property type="component" value="Unassembled WGS sequence"/>
</dbReference>
<evidence type="ECO:0000313" key="15">
    <source>
        <dbReference type="EMBL" id="SLM40764.1"/>
    </source>
</evidence>
<keyword evidence="7 12" id="KW-0904">Protein phosphatase</keyword>
<comment type="catalytic activity">
    <reaction evidence="10 12">
        <text>O-phospho-L-threonyl-[protein] + H2O = L-threonyl-[protein] + phosphate</text>
        <dbReference type="Rhea" id="RHEA:47004"/>
        <dbReference type="Rhea" id="RHEA-COMP:11060"/>
        <dbReference type="Rhea" id="RHEA-COMP:11605"/>
        <dbReference type="ChEBI" id="CHEBI:15377"/>
        <dbReference type="ChEBI" id="CHEBI:30013"/>
        <dbReference type="ChEBI" id="CHEBI:43474"/>
        <dbReference type="ChEBI" id="CHEBI:61977"/>
        <dbReference type="EC" id="3.1.3.16"/>
    </reaction>
</comment>
<dbReference type="GO" id="GO:0005737">
    <property type="term" value="C:cytoplasm"/>
    <property type="evidence" value="ECO:0007669"/>
    <property type="project" value="TreeGrafter"/>
</dbReference>
<proteinExistence type="inferred from homology"/>
<dbReference type="Gene3D" id="1.25.40.820">
    <property type="match status" value="1"/>
</dbReference>
<dbReference type="GO" id="GO:0005634">
    <property type="term" value="C:nucleus"/>
    <property type="evidence" value="ECO:0007669"/>
    <property type="project" value="UniProtKB-SubCell"/>
</dbReference>
<dbReference type="PROSITE" id="PS51479">
    <property type="entry name" value="ZF_RTR1"/>
    <property type="match status" value="1"/>
</dbReference>
<dbReference type="InterPro" id="IPR038534">
    <property type="entry name" value="Rtr1/RPAP2_sf"/>
</dbReference>
<evidence type="ECO:0000256" key="13">
    <source>
        <dbReference type="SAM" id="MobiDB-lite"/>
    </source>
</evidence>
<evidence type="ECO:0000256" key="3">
    <source>
        <dbReference type="ARBA" id="ARBA00022723"/>
    </source>
</evidence>
<evidence type="ECO:0000256" key="4">
    <source>
        <dbReference type="ARBA" id="ARBA00022771"/>
    </source>
</evidence>
<evidence type="ECO:0000256" key="9">
    <source>
        <dbReference type="ARBA" id="ARBA00047761"/>
    </source>
</evidence>
<dbReference type="GO" id="GO:0008420">
    <property type="term" value="F:RNA polymerase II CTD heptapeptide repeat phosphatase activity"/>
    <property type="evidence" value="ECO:0007669"/>
    <property type="project" value="UniProtKB-UniRule"/>
</dbReference>
<evidence type="ECO:0000256" key="2">
    <source>
        <dbReference type="ARBA" id="ARBA00005676"/>
    </source>
</evidence>
<feature type="domain" description="RTR1-type" evidence="14">
    <location>
        <begin position="90"/>
        <end position="180"/>
    </location>
</feature>
<name>A0A1W5DC76_9LECA</name>
<evidence type="ECO:0000256" key="6">
    <source>
        <dbReference type="ARBA" id="ARBA00022833"/>
    </source>
</evidence>
<organism evidence="15 16">
    <name type="scientific">Lasallia pustulata</name>
    <dbReference type="NCBI Taxonomy" id="136370"/>
    <lineage>
        <taxon>Eukaryota</taxon>
        <taxon>Fungi</taxon>
        <taxon>Dikarya</taxon>
        <taxon>Ascomycota</taxon>
        <taxon>Pezizomycotina</taxon>
        <taxon>Lecanoromycetes</taxon>
        <taxon>OSLEUM clade</taxon>
        <taxon>Umbilicariomycetidae</taxon>
        <taxon>Umbilicariales</taxon>
        <taxon>Umbilicariaceae</taxon>
        <taxon>Lasallia</taxon>
    </lineage>
</organism>
<evidence type="ECO:0000256" key="12">
    <source>
        <dbReference type="RuleBase" id="RU367080"/>
    </source>
</evidence>
<dbReference type="EC" id="3.1.3.16" evidence="12"/>
<comment type="function">
    <text evidence="12">Putative RNA polymerase II subunit B1 C-terminal domain (CTD) phosphatase involved in RNA polymerase II transcription regulation.</text>
</comment>
<keyword evidence="16" id="KW-1185">Reference proteome</keyword>
<keyword evidence="4 12" id="KW-0863">Zinc-finger</keyword>
<feature type="region of interest" description="Disordered" evidence="13">
    <location>
        <begin position="1"/>
        <end position="39"/>
    </location>
</feature>
<evidence type="ECO:0000259" key="14">
    <source>
        <dbReference type="PROSITE" id="PS51479"/>
    </source>
</evidence>
<evidence type="ECO:0000313" key="16">
    <source>
        <dbReference type="Proteomes" id="UP000192927"/>
    </source>
</evidence>
<comment type="catalytic activity">
    <reaction evidence="9 12">
        <text>O-phospho-L-seryl-[protein] + H2O = L-seryl-[protein] + phosphate</text>
        <dbReference type="Rhea" id="RHEA:20629"/>
        <dbReference type="Rhea" id="RHEA-COMP:9863"/>
        <dbReference type="Rhea" id="RHEA-COMP:11604"/>
        <dbReference type="ChEBI" id="CHEBI:15377"/>
        <dbReference type="ChEBI" id="CHEBI:29999"/>
        <dbReference type="ChEBI" id="CHEBI:43474"/>
        <dbReference type="ChEBI" id="CHEBI:83421"/>
        <dbReference type="EC" id="3.1.3.16"/>
    </reaction>
</comment>
<dbReference type="InterPro" id="IPR039693">
    <property type="entry name" value="Rtr1/RPAP2"/>
</dbReference>
<comment type="similarity">
    <text evidence="2 11 12">Belongs to the RPAP2 family.</text>
</comment>
<dbReference type="GO" id="GO:0008270">
    <property type="term" value="F:zinc ion binding"/>
    <property type="evidence" value="ECO:0007669"/>
    <property type="project" value="UniProtKB-KW"/>
</dbReference>
<evidence type="ECO:0000256" key="7">
    <source>
        <dbReference type="ARBA" id="ARBA00022912"/>
    </source>
</evidence>
<dbReference type="PANTHER" id="PTHR14732:SF0">
    <property type="entry name" value="RNA POLYMERASE II SUBUNIT B1 CTD PHOSPHATASE RPAP2-RELATED"/>
    <property type="match status" value="1"/>
</dbReference>
<protein>
    <recommendedName>
        <fullName evidence="12">RNA polymerase II subunit B1 CTD phosphatase RPAP2 homolog</fullName>
        <ecNumber evidence="12">3.1.3.16</ecNumber>
    </recommendedName>
</protein>
<comment type="subcellular location">
    <subcellularLocation>
        <location evidence="1 12">Nucleus</location>
    </subcellularLocation>
</comment>
<evidence type="ECO:0000256" key="8">
    <source>
        <dbReference type="ARBA" id="ARBA00023242"/>
    </source>
</evidence>
<dbReference type="GO" id="GO:0043175">
    <property type="term" value="F:RNA polymerase core enzyme binding"/>
    <property type="evidence" value="ECO:0007669"/>
    <property type="project" value="UniProtKB-UniRule"/>
</dbReference>
<dbReference type="AlphaFoldDB" id="A0A1W5DC76"/>
<keyword evidence="8 12" id="KW-0539">Nucleus</keyword>
<accession>A0A1W5DC76</accession>
<evidence type="ECO:0000256" key="5">
    <source>
        <dbReference type="ARBA" id="ARBA00022801"/>
    </source>
</evidence>
<evidence type="ECO:0000256" key="11">
    <source>
        <dbReference type="PROSITE-ProRule" id="PRU00812"/>
    </source>
</evidence>
<keyword evidence="3 12" id="KW-0479">Metal-binding</keyword>
<keyword evidence="5 12" id="KW-0378">Hydrolase</keyword>
<evidence type="ECO:0000256" key="1">
    <source>
        <dbReference type="ARBA" id="ARBA00004123"/>
    </source>
</evidence>
<sequence length="275" mass="30277">MPPTNLQGSAPLKSILKRSTNSAATHSPPAAISQEDRHRATALHHARLIQQRKDVEQLILTSTETLLDLPSNPTSDPAHHSPADAAQVRQLLKPFQPSDYDSLIEERNIDGKCGYVLCSRPHTREDTNAKFRIIQGKGKGPDTLKVVKREKLEQWCSEECAKRALYVRVQLSEVPAWTRAASVGGDVELRGEKHGTVEDTATLVEGIQRLGLDGNQGLSEALQGLALERGERIDLGQNPSLVDVKIMEHESTGSWDSRAELLGGRRKDCRGEDYG</sequence>
<dbReference type="EMBL" id="FWEW01003741">
    <property type="protein sequence ID" value="SLM40764.1"/>
    <property type="molecule type" value="Genomic_DNA"/>
</dbReference>
<dbReference type="PANTHER" id="PTHR14732">
    <property type="entry name" value="RNA POLYMERASE II SUBUNIT B1 CTD PHOSPHATASE RPAP2-RELATED"/>
    <property type="match status" value="1"/>
</dbReference>
<dbReference type="InterPro" id="IPR007308">
    <property type="entry name" value="Rtr1/RPAP2_dom"/>
</dbReference>
<reference evidence="16" key="1">
    <citation type="submission" date="2017-03" db="EMBL/GenBank/DDBJ databases">
        <authorList>
            <person name="Sharma R."/>
            <person name="Thines M."/>
        </authorList>
    </citation>
    <scope>NUCLEOTIDE SEQUENCE [LARGE SCALE GENOMIC DNA]</scope>
</reference>